<gene>
    <name evidence="1" type="ORF">BEK98_21655</name>
</gene>
<reference evidence="1 2" key="1">
    <citation type="submission" date="2016-07" db="EMBL/GenBank/DDBJ databases">
        <title>Draft genome of Streptomyces diastatochromogenes.</title>
        <authorList>
            <person name="Podduturi R."/>
            <person name="Lukassen M.B."/>
            <person name="Clausen N."/>
            <person name="Nielsen J.L."/>
            <person name="Jorgensen N.O."/>
        </authorList>
    </citation>
    <scope>NUCLEOTIDE SEQUENCE [LARGE SCALE GENOMIC DNA]</scope>
    <source>
        <strain evidence="1 2">DSM 40608</strain>
    </source>
</reference>
<proteinExistence type="predicted"/>
<evidence type="ECO:0000313" key="1">
    <source>
        <dbReference type="EMBL" id="OXY93682.1"/>
    </source>
</evidence>
<sequence>MRLTDRALHDSGLPACWAHLYEALRPAPALHRAVRHTTESLNRMPAGYRWGTAAALRLFPSAFYAVTRRSPHTASAEDARRALARLRTWPGYGELLRATTALALYGALDGGVVRPAPRAREVVR</sequence>
<accession>A0A233SDH4</accession>
<keyword evidence="2" id="KW-1185">Reference proteome</keyword>
<dbReference type="AlphaFoldDB" id="A0A233SDH4"/>
<dbReference type="OrthoDB" id="4332637at2"/>
<organism evidence="1 2">
    <name type="scientific">Streptomyces diastatochromogenes</name>
    <dbReference type="NCBI Taxonomy" id="42236"/>
    <lineage>
        <taxon>Bacteria</taxon>
        <taxon>Bacillati</taxon>
        <taxon>Actinomycetota</taxon>
        <taxon>Actinomycetes</taxon>
        <taxon>Kitasatosporales</taxon>
        <taxon>Streptomycetaceae</taxon>
        <taxon>Streptomyces</taxon>
    </lineage>
</organism>
<name>A0A233SDH4_STRDA</name>
<dbReference type="Proteomes" id="UP000215483">
    <property type="component" value="Unassembled WGS sequence"/>
</dbReference>
<evidence type="ECO:0000313" key="2">
    <source>
        <dbReference type="Proteomes" id="UP000215483"/>
    </source>
</evidence>
<comment type="caution">
    <text evidence="1">The sequence shown here is derived from an EMBL/GenBank/DDBJ whole genome shotgun (WGS) entry which is preliminary data.</text>
</comment>
<dbReference type="RefSeq" id="WP_094218365.1">
    <property type="nucleotide sequence ID" value="NZ_MCGQ01000017.1"/>
</dbReference>
<protein>
    <submittedName>
        <fullName evidence="1">Uncharacterized protein</fullName>
    </submittedName>
</protein>
<dbReference type="EMBL" id="MCGQ01000017">
    <property type="protein sequence ID" value="OXY93682.1"/>
    <property type="molecule type" value="Genomic_DNA"/>
</dbReference>